<evidence type="ECO:0000313" key="9">
    <source>
        <dbReference type="Proteomes" id="UP000015104"/>
    </source>
</evidence>
<evidence type="ECO:0000313" key="8">
    <source>
        <dbReference type="EnsemblMetazoa" id="tetur08g03960.1"/>
    </source>
</evidence>
<dbReference type="PANTHER" id="PTHR11835">
    <property type="entry name" value="DECARBOXYLATING DEHYDROGENASES-ISOCITRATE, ISOPROPYLMALATE, TARTRATE"/>
    <property type="match status" value="1"/>
</dbReference>
<accession>T1KBG0</accession>
<dbReference type="OMA" id="PWSCDYY"/>
<dbReference type="FunFam" id="3.40.718.10:FF:000001">
    <property type="entry name" value="Isocitrate dehydrogenase [NAD] subunit, mitochondrial"/>
    <property type="match status" value="1"/>
</dbReference>
<evidence type="ECO:0000256" key="3">
    <source>
        <dbReference type="ARBA" id="ARBA00022532"/>
    </source>
</evidence>
<reference evidence="8" key="2">
    <citation type="submission" date="2015-06" db="UniProtKB">
        <authorList>
            <consortium name="EnsemblMetazoa"/>
        </authorList>
    </citation>
    <scope>IDENTIFICATION</scope>
</reference>
<comment type="similarity">
    <text evidence="2 6">Belongs to the isocitrate and isopropylmalate dehydrogenases family.</text>
</comment>
<evidence type="ECO:0000259" key="7">
    <source>
        <dbReference type="SMART" id="SM01329"/>
    </source>
</evidence>
<dbReference type="Gene3D" id="3.40.718.10">
    <property type="entry name" value="Isopropylmalate Dehydrogenase"/>
    <property type="match status" value="1"/>
</dbReference>
<dbReference type="GO" id="GO:0006099">
    <property type="term" value="P:tricarboxylic acid cycle"/>
    <property type="evidence" value="ECO:0007669"/>
    <property type="project" value="UniProtKB-UniRule"/>
</dbReference>
<keyword evidence="5 6" id="KW-0496">Mitochondrion</keyword>
<evidence type="ECO:0000256" key="4">
    <source>
        <dbReference type="ARBA" id="ARBA00022946"/>
    </source>
</evidence>
<name>T1KBG0_TETUR</name>
<feature type="domain" description="Isopropylmalate dehydrogenase-like" evidence="7">
    <location>
        <begin position="57"/>
        <end position="380"/>
    </location>
</feature>
<evidence type="ECO:0000256" key="5">
    <source>
        <dbReference type="ARBA" id="ARBA00023128"/>
    </source>
</evidence>
<dbReference type="Pfam" id="PF00180">
    <property type="entry name" value="Iso_dh"/>
    <property type="match status" value="1"/>
</dbReference>
<sequence length="390" mass="43256">MSLLKHCVTGGLINSFKSLPANGIAKLPIAAGVTQGQRNLQSTTISNYKAKYGGRFMVTMLPGDGIGPEMMSYVKTIFKAGGVPVDFEELNLDSTHEDIEHIEEAVIAIRRNGVALKGNIETREHSRNFRSRNVELRLRLNLFANVIHCRSQPGINTRHKNIDIVLIRQNTEGEYSCLEHENVKGVVESLKIITQSKSEQIARYAFEYARKYNRKKVTAVHKANIMKLSDGLFLNTCSEIAKEYPEIMFDNIIIDNCSMQLVSNPHKFDVLLLPNLYGNILTNIACGLVGGPGITSGRNYGIEHAVFETGTRNTGKSVAGKNVANPLAMINASADLLEFLRLDYHATVIRNSIHKVLNIEKIHTPDLGGTYNTTDVVEFIMKDVQAQTSI</sequence>
<dbReference type="HOGENOM" id="CLU_031953_0_1_1"/>
<gene>
    <name evidence="8" type="primary">107362716</name>
</gene>
<evidence type="ECO:0000256" key="1">
    <source>
        <dbReference type="ARBA" id="ARBA00004173"/>
    </source>
</evidence>
<dbReference type="GO" id="GO:0000287">
    <property type="term" value="F:magnesium ion binding"/>
    <property type="evidence" value="ECO:0007669"/>
    <property type="project" value="UniProtKB-UniRule"/>
</dbReference>
<dbReference type="STRING" id="32264.T1KBG0"/>
<organism evidence="8 9">
    <name type="scientific">Tetranychus urticae</name>
    <name type="common">Two-spotted spider mite</name>
    <dbReference type="NCBI Taxonomy" id="32264"/>
    <lineage>
        <taxon>Eukaryota</taxon>
        <taxon>Metazoa</taxon>
        <taxon>Ecdysozoa</taxon>
        <taxon>Arthropoda</taxon>
        <taxon>Chelicerata</taxon>
        <taxon>Arachnida</taxon>
        <taxon>Acari</taxon>
        <taxon>Acariformes</taxon>
        <taxon>Trombidiformes</taxon>
        <taxon>Prostigmata</taxon>
        <taxon>Eleutherengona</taxon>
        <taxon>Raphignathae</taxon>
        <taxon>Tetranychoidea</taxon>
        <taxon>Tetranychidae</taxon>
        <taxon>Tetranychus</taxon>
    </lineage>
</organism>
<dbReference type="AlphaFoldDB" id="T1KBG0"/>
<dbReference type="EnsemblMetazoa" id="tetur08g03960.1">
    <property type="protein sequence ID" value="tetur08g03960.1"/>
    <property type="gene ID" value="tetur08g03960"/>
</dbReference>
<dbReference type="SMART" id="SM01329">
    <property type="entry name" value="Iso_dh"/>
    <property type="match status" value="1"/>
</dbReference>
<dbReference type="PANTHER" id="PTHR11835:SF60">
    <property type="entry name" value="ISOCITRATE DEHYDROGENASE [NAD] SUBUNIT, MITOCHONDRIAL"/>
    <property type="match status" value="1"/>
</dbReference>
<dbReference type="Proteomes" id="UP000015104">
    <property type="component" value="Unassembled WGS sequence"/>
</dbReference>
<dbReference type="KEGG" id="tut:107362716"/>
<reference evidence="9" key="1">
    <citation type="submission" date="2011-08" db="EMBL/GenBank/DDBJ databases">
        <authorList>
            <person name="Rombauts S."/>
        </authorList>
    </citation>
    <scope>NUCLEOTIDE SEQUENCE</scope>
    <source>
        <strain evidence="9">London</strain>
    </source>
</reference>
<dbReference type="InterPro" id="IPR004434">
    <property type="entry name" value="Isocitrate_DH_NAD"/>
</dbReference>
<dbReference type="OrthoDB" id="10261637at2759"/>
<dbReference type="EMBL" id="CAEY01001948">
    <property type="status" value="NOT_ANNOTATED_CDS"/>
    <property type="molecule type" value="Genomic_DNA"/>
</dbReference>
<keyword evidence="9" id="KW-1185">Reference proteome</keyword>
<dbReference type="InterPro" id="IPR019818">
    <property type="entry name" value="IsoCit/isopropylmalate_DH_CS"/>
</dbReference>
<dbReference type="InterPro" id="IPR024084">
    <property type="entry name" value="IsoPropMal-DH-like_dom"/>
</dbReference>
<dbReference type="GO" id="GO:0006102">
    <property type="term" value="P:isocitrate metabolic process"/>
    <property type="evidence" value="ECO:0007669"/>
    <property type="project" value="TreeGrafter"/>
</dbReference>
<comment type="subcellular location">
    <subcellularLocation>
        <location evidence="1 6">Mitochondrion</location>
    </subcellularLocation>
</comment>
<evidence type="ECO:0000256" key="2">
    <source>
        <dbReference type="ARBA" id="ARBA00007769"/>
    </source>
</evidence>
<protein>
    <recommendedName>
        <fullName evidence="6">Isocitrate dehydrogenase [NAD] subunit, mitochondrial</fullName>
    </recommendedName>
</protein>
<dbReference type="GO" id="GO:0005739">
    <property type="term" value="C:mitochondrion"/>
    <property type="evidence" value="ECO:0007669"/>
    <property type="project" value="UniProtKB-SubCell"/>
</dbReference>
<dbReference type="NCBIfam" id="TIGR00175">
    <property type="entry name" value="mito_nad_idh"/>
    <property type="match status" value="1"/>
</dbReference>
<dbReference type="GO" id="GO:0016616">
    <property type="term" value="F:oxidoreductase activity, acting on the CH-OH group of donors, NAD or NADP as acceptor"/>
    <property type="evidence" value="ECO:0007669"/>
    <property type="project" value="InterPro"/>
</dbReference>
<dbReference type="SUPFAM" id="SSF53659">
    <property type="entry name" value="Isocitrate/Isopropylmalate dehydrogenase-like"/>
    <property type="match status" value="1"/>
</dbReference>
<dbReference type="eggNOG" id="KOG0784">
    <property type="taxonomic scope" value="Eukaryota"/>
</dbReference>
<keyword evidence="4 6" id="KW-0809">Transit peptide</keyword>
<evidence type="ECO:0000256" key="6">
    <source>
        <dbReference type="RuleBase" id="RU361266"/>
    </source>
</evidence>
<keyword evidence="3 6" id="KW-0816">Tricarboxylic acid cycle</keyword>
<proteinExistence type="inferred from homology"/>
<dbReference type="PROSITE" id="PS00470">
    <property type="entry name" value="IDH_IMDH"/>
    <property type="match status" value="1"/>
</dbReference>
<dbReference type="GO" id="GO:0051287">
    <property type="term" value="F:NAD binding"/>
    <property type="evidence" value="ECO:0007669"/>
    <property type="project" value="UniProtKB-UniRule"/>
</dbReference>